<organism evidence="1 2">
    <name type="scientific">Panicum miliaceum</name>
    <name type="common">Proso millet</name>
    <name type="synonym">Broomcorn millet</name>
    <dbReference type="NCBI Taxonomy" id="4540"/>
    <lineage>
        <taxon>Eukaryota</taxon>
        <taxon>Viridiplantae</taxon>
        <taxon>Streptophyta</taxon>
        <taxon>Embryophyta</taxon>
        <taxon>Tracheophyta</taxon>
        <taxon>Spermatophyta</taxon>
        <taxon>Magnoliopsida</taxon>
        <taxon>Liliopsida</taxon>
        <taxon>Poales</taxon>
        <taxon>Poaceae</taxon>
        <taxon>PACMAD clade</taxon>
        <taxon>Panicoideae</taxon>
        <taxon>Panicodae</taxon>
        <taxon>Paniceae</taxon>
        <taxon>Panicinae</taxon>
        <taxon>Panicum</taxon>
        <taxon>Panicum sect. Panicum</taxon>
    </lineage>
</organism>
<keyword evidence="2" id="KW-1185">Reference proteome</keyword>
<evidence type="ECO:0000313" key="1">
    <source>
        <dbReference type="EMBL" id="RLN18260.1"/>
    </source>
</evidence>
<evidence type="ECO:0000313" key="2">
    <source>
        <dbReference type="Proteomes" id="UP000275267"/>
    </source>
</evidence>
<protein>
    <submittedName>
        <fullName evidence="1">Uncharacterized protein</fullName>
    </submittedName>
</protein>
<dbReference type="EMBL" id="PQIB02000005">
    <property type="protein sequence ID" value="RLN18260.1"/>
    <property type="molecule type" value="Genomic_DNA"/>
</dbReference>
<sequence>MAAQQIMPCEHLFLQCPDAWRIWKRLGWDHVPYLESTNAIWHTPELQERHTDKSTSTVATAILWNIWKASNSLVFQRHHYSTTQVIRAVASSFGPFATETKTQ</sequence>
<dbReference type="STRING" id="4540.A0A3L6SB85"/>
<dbReference type="AlphaFoldDB" id="A0A3L6SB85"/>
<name>A0A3L6SB85_PANMI</name>
<dbReference type="Proteomes" id="UP000275267">
    <property type="component" value="Unassembled WGS sequence"/>
</dbReference>
<proteinExistence type="predicted"/>
<reference evidence="2" key="1">
    <citation type="journal article" date="2019" name="Nat. Commun.">
        <title>The genome of broomcorn millet.</title>
        <authorList>
            <person name="Zou C."/>
            <person name="Miki D."/>
            <person name="Li D."/>
            <person name="Tang Q."/>
            <person name="Xiao L."/>
            <person name="Rajput S."/>
            <person name="Deng P."/>
            <person name="Jia W."/>
            <person name="Huang R."/>
            <person name="Zhang M."/>
            <person name="Sun Y."/>
            <person name="Hu J."/>
            <person name="Fu X."/>
            <person name="Schnable P.S."/>
            <person name="Li F."/>
            <person name="Zhang H."/>
            <person name="Feng B."/>
            <person name="Zhu X."/>
            <person name="Liu R."/>
            <person name="Schnable J.C."/>
            <person name="Zhu J.-K."/>
            <person name="Zhang H."/>
        </authorList>
    </citation>
    <scope>NUCLEOTIDE SEQUENCE [LARGE SCALE GENOMIC DNA]</scope>
</reference>
<dbReference type="OrthoDB" id="696485at2759"/>
<gene>
    <name evidence="1" type="ORF">C2845_PM02G01170</name>
</gene>
<comment type="caution">
    <text evidence="1">The sequence shown here is derived from an EMBL/GenBank/DDBJ whole genome shotgun (WGS) entry which is preliminary data.</text>
</comment>
<accession>A0A3L6SB85</accession>